<feature type="non-terminal residue" evidence="1">
    <location>
        <position position="1"/>
    </location>
</feature>
<organism evidence="1 2">
    <name type="scientific">Citrus clementina</name>
    <name type="common">Clementine</name>
    <name type="synonym">Citrus deliciosa x Citrus sinensis</name>
    <dbReference type="NCBI Taxonomy" id="85681"/>
    <lineage>
        <taxon>Eukaryota</taxon>
        <taxon>Viridiplantae</taxon>
        <taxon>Streptophyta</taxon>
        <taxon>Embryophyta</taxon>
        <taxon>Tracheophyta</taxon>
        <taxon>Spermatophyta</taxon>
        <taxon>Magnoliopsida</taxon>
        <taxon>eudicotyledons</taxon>
        <taxon>Gunneridae</taxon>
        <taxon>Pentapetalae</taxon>
        <taxon>rosids</taxon>
        <taxon>malvids</taxon>
        <taxon>Sapindales</taxon>
        <taxon>Rutaceae</taxon>
        <taxon>Aurantioideae</taxon>
        <taxon>Citrus</taxon>
    </lineage>
</organism>
<dbReference type="InParanoid" id="V4T200"/>
<name>V4T200_CITCL</name>
<dbReference type="NCBIfam" id="TIGR01571">
    <property type="entry name" value="A_thal_Cys_rich"/>
    <property type="match status" value="1"/>
</dbReference>
<accession>V4T200</accession>
<gene>
    <name evidence="1" type="ORF">CICLE_v100244721mg</name>
</gene>
<dbReference type="OMA" id="IGMPLIM"/>
<dbReference type="Pfam" id="PF04749">
    <property type="entry name" value="PLAC8"/>
    <property type="match status" value="1"/>
</dbReference>
<dbReference type="AlphaFoldDB" id="V4T200"/>
<sequence>LWDSRYSMNLHGINCFIGMPLIMSCTCRTRQRNMFDLPQPPKPNCVPHFFCEYCALCQEYRELKSRGWDPSV</sequence>
<dbReference type="STRING" id="85681.V4T200"/>
<dbReference type="PANTHER" id="PTHR15907">
    <property type="entry name" value="DUF614 FAMILY PROTEIN-RELATED"/>
    <property type="match status" value="1"/>
</dbReference>
<keyword evidence="2" id="KW-1185">Reference proteome</keyword>
<dbReference type="Proteomes" id="UP000030687">
    <property type="component" value="Unassembled WGS sequence"/>
</dbReference>
<dbReference type="KEGG" id="cic:CICLE_v100244721m"/>
<evidence type="ECO:0000313" key="2">
    <source>
        <dbReference type="Proteomes" id="UP000030687"/>
    </source>
</evidence>
<feature type="non-terminal residue" evidence="1">
    <location>
        <position position="72"/>
    </location>
</feature>
<dbReference type="EMBL" id="KI536661">
    <property type="protein sequence ID" value="ESR54183.1"/>
    <property type="molecule type" value="Genomic_DNA"/>
</dbReference>
<reference evidence="1 2" key="1">
    <citation type="submission" date="2013-10" db="EMBL/GenBank/DDBJ databases">
        <authorList>
            <consortium name="International Citrus Genome Consortium"/>
            <person name="Jenkins J."/>
            <person name="Schmutz J."/>
            <person name="Prochnik S."/>
            <person name="Rokhsar D."/>
            <person name="Gmitter F."/>
            <person name="Ollitrault P."/>
            <person name="Machado M."/>
            <person name="Talon M."/>
            <person name="Wincker P."/>
            <person name="Jaillon O."/>
            <person name="Morgante M."/>
        </authorList>
    </citation>
    <scope>NUCLEOTIDE SEQUENCE</scope>
    <source>
        <strain evidence="2">cv. Clemenules</strain>
    </source>
</reference>
<dbReference type="InterPro" id="IPR006461">
    <property type="entry name" value="PLAC_motif_containing"/>
</dbReference>
<protein>
    <submittedName>
        <fullName evidence="1">Uncharacterized protein</fullName>
    </submittedName>
</protein>
<proteinExistence type="predicted"/>
<evidence type="ECO:0000313" key="1">
    <source>
        <dbReference type="EMBL" id="ESR54183.1"/>
    </source>
</evidence>